<name>A0A1H2BJH9_9BRAD</name>
<protein>
    <submittedName>
        <fullName evidence="3">Glycosyltransferase involved in cell wall bisynthesis</fullName>
    </submittedName>
</protein>
<evidence type="ECO:0000313" key="3">
    <source>
        <dbReference type="EMBL" id="SDT58391.1"/>
    </source>
</evidence>
<feature type="region of interest" description="Disordered" evidence="1">
    <location>
        <begin position="1"/>
        <end position="39"/>
    </location>
</feature>
<dbReference type="EMBL" id="LT629750">
    <property type="protein sequence ID" value="SDT58391.1"/>
    <property type="molecule type" value="Genomic_DNA"/>
</dbReference>
<dbReference type="Proteomes" id="UP000243904">
    <property type="component" value="Chromosome I"/>
</dbReference>
<dbReference type="InterPro" id="IPR001173">
    <property type="entry name" value="Glyco_trans_2-like"/>
</dbReference>
<dbReference type="AlphaFoldDB" id="A0A1H2BJH9"/>
<keyword evidence="4" id="KW-1185">Reference proteome</keyword>
<dbReference type="Pfam" id="PF00535">
    <property type="entry name" value="Glycos_transf_2"/>
    <property type="match status" value="1"/>
</dbReference>
<dbReference type="InterPro" id="IPR029044">
    <property type="entry name" value="Nucleotide-diphossugar_trans"/>
</dbReference>
<dbReference type="Gene3D" id="3.90.550.10">
    <property type="entry name" value="Spore Coat Polysaccharide Biosynthesis Protein SpsA, Chain A"/>
    <property type="match status" value="1"/>
</dbReference>
<organism evidence="3 4">
    <name type="scientific">Bradyrhizobium canariense</name>
    <dbReference type="NCBI Taxonomy" id="255045"/>
    <lineage>
        <taxon>Bacteria</taxon>
        <taxon>Pseudomonadati</taxon>
        <taxon>Pseudomonadota</taxon>
        <taxon>Alphaproteobacteria</taxon>
        <taxon>Hyphomicrobiales</taxon>
        <taxon>Nitrobacteraceae</taxon>
        <taxon>Bradyrhizobium</taxon>
    </lineage>
</organism>
<sequence length="381" mass="42326">MLVQRPEENAGSSSDDHIPDMTRPDTESHSQSAQSEIGAPDSPKLAVVISCYNYESFVGRAIGSVIDQGGHDCELVVVDDGSTDGSWDVINSFGVTAFRVKNGGQRAACLYGLDRTRAPFILFLDADDELKPGALAAIIDRLDPEVAKLQFALTLIDADDNRISEAASPLETFRDRDGLARRVLRSGVYKTPPTSGNVFRRDVCELLREADYDKAVDGVILFAAPLMGDVVSISEELGCYRIHGRNDSGLGSKPDARLLERDINRFLARMEHLRRIVDRLGFDQELVDSRDAFYFRERKLCLDIMSGQRPRLTALPRLLVKLADEPFSAKNKFAMGLFFFLSSVLPNDRAKALLAYRLKTGHRSMLGFAKEIVGWRAPQRN</sequence>
<feature type="domain" description="Glycosyltransferase 2-like" evidence="2">
    <location>
        <begin position="47"/>
        <end position="155"/>
    </location>
</feature>
<gene>
    <name evidence="3" type="ORF">SAMN05444158_7250</name>
</gene>
<evidence type="ECO:0000256" key="1">
    <source>
        <dbReference type="SAM" id="MobiDB-lite"/>
    </source>
</evidence>
<feature type="compositionally biased region" description="Basic and acidic residues" evidence="1">
    <location>
        <begin position="1"/>
        <end position="28"/>
    </location>
</feature>
<proteinExistence type="predicted"/>
<dbReference type="GO" id="GO:0016758">
    <property type="term" value="F:hexosyltransferase activity"/>
    <property type="evidence" value="ECO:0007669"/>
    <property type="project" value="UniProtKB-ARBA"/>
</dbReference>
<reference evidence="4" key="1">
    <citation type="submission" date="2016-10" db="EMBL/GenBank/DDBJ databases">
        <authorList>
            <person name="Varghese N."/>
            <person name="Submissions S."/>
        </authorList>
    </citation>
    <scope>NUCLEOTIDE SEQUENCE [LARGE SCALE GENOMIC DNA]</scope>
    <source>
        <strain evidence="4">GAS369</strain>
    </source>
</reference>
<accession>A0A1H2BJH9</accession>
<dbReference type="RefSeq" id="WP_349536706.1">
    <property type="nucleotide sequence ID" value="NZ_LT629750.1"/>
</dbReference>
<dbReference type="PANTHER" id="PTHR22916">
    <property type="entry name" value="GLYCOSYLTRANSFERASE"/>
    <property type="match status" value="1"/>
</dbReference>
<evidence type="ECO:0000313" key="4">
    <source>
        <dbReference type="Proteomes" id="UP000243904"/>
    </source>
</evidence>
<keyword evidence="3" id="KW-0808">Transferase</keyword>
<evidence type="ECO:0000259" key="2">
    <source>
        <dbReference type="Pfam" id="PF00535"/>
    </source>
</evidence>
<dbReference type="SUPFAM" id="SSF53448">
    <property type="entry name" value="Nucleotide-diphospho-sugar transferases"/>
    <property type="match status" value="1"/>
</dbReference>